<feature type="compositionally biased region" description="Polar residues" evidence="1">
    <location>
        <begin position="388"/>
        <end position="397"/>
    </location>
</feature>
<reference evidence="4" key="3">
    <citation type="submission" date="2025-04" db="UniProtKB">
        <authorList>
            <consortium name="RefSeq"/>
        </authorList>
    </citation>
    <scope>IDENTIFICATION</scope>
    <source>
        <strain evidence="4">CBS 781.70</strain>
    </source>
</reference>
<dbReference type="GeneID" id="54416810"/>
<protein>
    <recommendedName>
        <fullName evidence="5">Phosphoglycerate mutase-like protein</fullName>
    </recommendedName>
</protein>
<dbReference type="SUPFAM" id="SSF53254">
    <property type="entry name" value="Phosphoglycerate mutase-like"/>
    <property type="match status" value="1"/>
</dbReference>
<dbReference type="RefSeq" id="XP_033535388.1">
    <property type="nucleotide sequence ID" value="XM_033676240.1"/>
</dbReference>
<dbReference type="Gene3D" id="3.40.50.1240">
    <property type="entry name" value="Phosphoglycerate mutase-like"/>
    <property type="match status" value="2"/>
</dbReference>
<accession>A0A6G1G6R4</accession>
<dbReference type="OrthoDB" id="3898179at2759"/>
<dbReference type="EMBL" id="ML975154">
    <property type="protein sequence ID" value="KAF1813757.1"/>
    <property type="molecule type" value="Genomic_DNA"/>
</dbReference>
<feature type="compositionally biased region" description="Basic and acidic residues" evidence="1">
    <location>
        <begin position="148"/>
        <end position="164"/>
    </location>
</feature>
<reference evidence="4" key="2">
    <citation type="submission" date="2020-04" db="EMBL/GenBank/DDBJ databases">
        <authorList>
            <consortium name="NCBI Genome Project"/>
        </authorList>
    </citation>
    <scope>NUCLEOTIDE SEQUENCE</scope>
    <source>
        <strain evidence="4">CBS 781.70</strain>
    </source>
</reference>
<evidence type="ECO:0000313" key="2">
    <source>
        <dbReference type="EMBL" id="KAF1813757.1"/>
    </source>
</evidence>
<sequence length="458" mass="50316">MDGIVPSVIIIARYTFPRLVYHFLTDIIRRHGARLDAADKSWHLSSPTPYDPPLTYGGWMQARSLGLRIAHLLNARLDELESKEREEAQQDPFRTKDGASTSNGDGRPADNTGRKRKRKQKIIMHSSPFLRCVQTSVALSGGIASYKKPKEHESRGRALSDAKLGRSSPTRSPSPLSREPDSLRKTTLRIDAFLGEWLSPEYFEDITPPPNSTFMVANAKAELLRRADRIDALQPQNATNGPGNFPGGWGKKVKAESPSRSSGATVSAEDRGPLSHLEDLEQALPRRDRAGTQASESKAATISAGGTDAGLYVPPVPSYAIAHIDPIPAGYPAHTRDACVIVDYQWDSMREPQEWGGGGENGEEWSAMHRRFRKGLSNMVNWYKSYGTETPNLSPTSKKPVPVRPQQPEEEEEAAEEEEEEELILILVTHGAGCNALIGALTNQPVLIDVGTASLTWA</sequence>
<feature type="region of interest" description="Disordered" evidence="1">
    <location>
        <begin position="147"/>
        <end position="183"/>
    </location>
</feature>
<dbReference type="InterPro" id="IPR029033">
    <property type="entry name" value="His_PPase_superfam"/>
</dbReference>
<feature type="compositionally biased region" description="Basic and acidic residues" evidence="1">
    <location>
        <begin position="82"/>
        <end position="97"/>
    </location>
</feature>
<name>A0A6G1G6R4_9PEZI</name>
<proteinExistence type="predicted"/>
<organism evidence="2">
    <name type="scientific">Eremomyces bilateralis CBS 781.70</name>
    <dbReference type="NCBI Taxonomy" id="1392243"/>
    <lineage>
        <taxon>Eukaryota</taxon>
        <taxon>Fungi</taxon>
        <taxon>Dikarya</taxon>
        <taxon>Ascomycota</taxon>
        <taxon>Pezizomycotina</taxon>
        <taxon>Dothideomycetes</taxon>
        <taxon>Dothideomycetes incertae sedis</taxon>
        <taxon>Eremomycetales</taxon>
        <taxon>Eremomycetaceae</taxon>
        <taxon>Eremomyces</taxon>
    </lineage>
</organism>
<feature type="compositionally biased region" description="Low complexity" evidence="1">
    <location>
        <begin position="166"/>
        <end position="177"/>
    </location>
</feature>
<evidence type="ECO:0000256" key="1">
    <source>
        <dbReference type="SAM" id="MobiDB-lite"/>
    </source>
</evidence>
<evidence type="ECO:0000313" key="4">
    <source>
        <dbReference type="RefSeq" id="XP_033535388.1"/>
    </source>
</evidence>
<dbReference type="PANTHER" id="PTHR16469:SF27">
    <property type="entry name" value="UBIQUITIN-ASSOCIATED AND SH3 DOMAIN-CONTAINING BA-RELATED"/>
    <property type="match status" value="1"/>
</dbReference>
<dbReference type="PANTHER" id="PTHR16469">
    <property type="entry name" value="UBIQUITIN-ASSOCIATED AND SH3 DOMAIN-CONTAINING BA-RELATED"/>
    <property type="match status" value="1"/>
</dbReference>
<feature type="compositionally biased region" description="Acidic residues" evidence="1">
    <location>
        <begin position="408"/>
        <end position="420"/>
    </location>
</feature>
<dbReference type="AlphaFoldDB" id="A0A6G1G6R4"/>
<feature type="non-terminal residue" evidence="2">
    <location>
        <position position="458"/>
    </location>
</feature>
<evidence type="ECO:0008006" key="5">
    <source>
        <dbReference type="Google" id="ProtNLM"/>
    </source>
</evidence>
<dbReference type="Proteomes" id="UP000504638">
    <property type="component" value="Unplaced"/>
</dbReference>
<gene>
    <name evidence="2 4" type="ORF">P152DRAFT_394196</name>
</gene>
<feature type="region of interest" description="Disordered" evidence="1">
    <location>
        <begin position="82"/>
        <end position="121"/>
    </location>
</feature>
<feature type="region of interest" description="Disordered" evidence="1">
    <location>
        <begin position="232"/>
        <end position="276"/>
    </location>
</feature>
<reference evidence="2 4" key="1">
    <citation type="submission" date="2020-01" db="EMBL/GenBank/DDBJ databases">
        <authorList>
            <consortium name="DOE Joint Genome Institute"/>
            <person name="Haridas S."/>
            <person name="Albert R."/>
            <person name="Binder M."/>
            <person name="Bloem J."/>
            <person name="Labutti K."/>
            <person name="Salamov A."/>
            <person name="Andreopoulos B."/>
            <person name="Baker S.E."/>
            <person name="Barry K."/>
            <person name="Bills G."/>
            <person name="Bluhm B.H."/>
            <person name="Cannon C."/>
            <person name="Castanera R."/>
            <person name="Culley D.E."/>
            <person name="Daum C."/>
            <person name="Ezra D."/>
            <person name="Gonzalez J.B."/>
            <person name="Henrissat B."/>
            <person name="Kuo A."/>
            <person name="Liang C."/>
            <person name="Lipzen A."/>
            <person name="Lutzoni F."/>
            <person name="Magnuson J."/>
            <person name="Mondo S."/>
            <person name="Nolan M."/>
            <person name="Ohm R."/>
            <person name="Pangilinan J."/>
            <person name="Park H.-J."/>
            <person name="Ramirez L."/>
            <person name="Alfaro M."/>
            <person name="Sun H."/>
            <person name="Tritt A."/>
            <person name="Yoshinaga Y."/>
            <person name="Zwiers L.-H."/>
            <person name="Turgeon B.G."/>
            <person name="Goodwin S.B."/>
            <person name="Spatafora J.W."/>
            <person name="Crous P.W."/>
            <person name="Grigoriev I.V."/>
        </authorList>
    </citation>
    <scope>NUCLEOTIDE SEQUENCE</scope>
    <source>
        <strain evidence="2 4">CBS 781.70</strain>
    </source>
</reference>
<dbReference type="InterPro" id="IPR051710">
    <property type="entry name" value="Phosphatase_SH3-domain"/>
</dbReference>
<feature type="region of interest" description="Disordered" evidence="1">
    <location>
        <begin position="388"/>
        <end position="420"/>
    </location>
</feature>
<evidence type="ECO:0000313" key="3">
    <source>
        <dbReference type="Proteomes" id="UP000504638"/>
    </source>
</evidence>
<keyword evidence="3" id="KW-1185">Reference proteome</keyword>